<proteinExistence type="predicted"/>
<evidence type="ECO:0000313" key="2">
    <source>
        <dbReference type="EMBL" id="GAA0864619.1"/>
    </source>
</evidence>
<dbReference type="InterPro" id="IPR052544">
    <property type="entry name" value="Bacteriocin_Proc_Enz"/>
</dbReference>
<dbReference type="NCBIfam" id="TIGR03605">
    <property type="entry name" value="antibiot_sagB"/>
    <property type="match status" value="1"/>
</dbReference>
<dbReference type="InterPro" id="IPR020051">
    <property type="entry name" value="SagB-type_dehydrogenase"/>
</dbReference>
<keyword evidence="3" id="KW-1185">Reference proteome</keyword>
<dbReference type="Pfam" id="PF00881">
    <property type="entry name" value="Nitroreductase"/>
    <property type="match status" value="1"/>
</dbReference>
<dbReference type="InterPro" id="IPR000415">
    <property type="entry name" value="Nitroreductase-like"/>
</dbReference>
<dbReference type="CDD" id="cd02142">
    <property type="entry name" value="McbC_SagB-like_oxidoreductase"/>
    <property type="match status" value="1"/>
</dbReference>
<accession>A0ABN1M5S7</accession>
<dbReference type="Gene3D" id="3.40.109.10">
    <property type="entry name" value="NADH Oxidase"/>
    <property type="match status" value="1"/>
</dbReference>
<dbReference type="PANTHER" id="PTHR43745:SF2">
    <property type="entry name" value="NITROREDUCTASE MJ1384-RELATED"/>
    <property type="match status" value="1"/>
</dbReference>
<dbReference type="PANTHER" id="PTHR43745">
    <property type="entry name" value="NITROREDUCTASE MJ1384-RELATED"/>
    <property type="match status" value="1"/>
</dbReference>
<name>A0ABN1M5S7_9FIRM</name>
<dbReference type="EMBL" id="BAAACP010000010">
    <property type="protein sequence ID" value="GAA0864619.1"/>
    <property type="molecule type" value="Genomic_DNA"/>
</dbReference>
<dbReference type="SUPFAM" id="SSF55469">
    <property type="entry name" value="FMN-dependent nitroreductase-like"/>
    <property type="match status" value="1"/>
</dbReference>
<evidence type="ECO:0000313" key="3">
    <source>
        <dbReference type="Proteomes" id="UP001400965"/>
    </source>
</evidence>
<dbReference type="RefSeq" id="WP_346045288.1">
    <property type="nucleotide sequence ID" value="NZ_BAAACP010000010.1"/>
</dbReference>
<sequence length="253" mass="28973">MDKIAQNREFFKADFEILKQIKTDKQKGIPAPTFQKEYDSNSDLIELPPLSKDILVKPNVLDCINDRRSIRKYSDEKINLSELSYLLWATQGIQTVKDKSSALRTVPSAGCTHPFETYLIINNVEELECGVYRYLPLEHKLMFMKTLNNIDDEIDKATPNQPFVQNFVSKSAVVFAWSCIPYRSEHKFSITAHKKILIDIGHVCQNLYIASESLNYGTCAIGIYDQDIIDNMLDLDGENEFVIYMACVGKKLK</sequence>
<evidence type="ECO:0000259" key="1">
    <source>
        <dbReference type="Pfam" id="PF00881"/>
    </source>
</evidence>
<reference evidence="2 3" key="1">
    <citation type="journal article" date="2019" name="Int. J. Syst. Evol. Microbiol.">
        <title>The Global Catalogue of Microorganisms (GCM) 10K type strain sequencing project: providing services to taxonomists for standard genome sequencing and annotation.</title>
        <authorList>
            <consortium name="The Broad Institute Genomics Platform"/>
            <consortium name="The Broad Institute Genome Sequencing Center for Infectious Disease"/>
            <person name="Wu L."/>
            <person name="Ma J."/>
        </authorList>
    </citation>
    <scope>NUCLEOTIDE SEQUENCE [LARGE SCALE GENOMIC DNA]</scope>
    <source>
        <strain evidence="2 3">JCM 6486</strain>
    </source>
</reference>
<dbReference type="InterPro" id="IPR029479">
    <property type="entry name" value="Nitroreductase"/>
</dbReference>
<dbReference type="Proteomes" id="UP001400965">
    <property type="component" value="Unassembled WGS sequence"/>
</dbReference>
<feature type="domain" description="Nitroreductase" evidence="1">
    <location>
        <begin position="64"/>
        <end position="250"/>
    </location>
</feature>
<protein>
    <submittedName>
        <fullName evidence="2">SagB/ThcOx family dehydrogenase</fullName>
    </submittedName>
</protein>
<organism evidence="2 3">
    <name type="scientific">Paraclostridium tenue</name>
    <dbReference type="NCBI Taxonomy" id="1737"/>
    <lineage>
        <taxon>Bacteria</taxon>
        <taxon>Bacillati</taxon>
        <taxon>Bacillota</taxon>
        <taxon>Clostridia</taxon>
        <taxon>Peptostreptococcales</taxon>
        <taxon>Peptostreptococcaceae</taxon>
        <taxon>Paraclostridium</taxon>
    </lineage>
</organism>
<comment type="caution">
    <text evidence="2">The sequence shown here is derived from an EMBL/GenBank/DDBJ whole genome shotgun (WGS) entry which is preliminary data.</text>
</comment>
<gene>
    <name evidence="2" type="ORF">GCM10008917_18830</name>
</gene>